<proteinExistence type="inferred from homology"/>
<evidence type="ECO:0000256" key="2">
    <source>
        <dbReference type="ARBA" id="ARBA00022642"/>
    </source>
</evidence>
<organism evidence="11 12">
    <name type="scientific">Paenibacillus plantiphilus</name>
    <dbReference type="NCBI Taxonomy" id="2905650"/>
    <lineage>
        <taxon>Bacteria</taxon>
        <taxon>Bacillati</taxon>
        <taxon>Bacillota</taxon>
        <taxon>Bacilli</taxon>
        <taxon>Bacillales</taxon>
        <taxon>Paenibacillaceae</taxon>
        <taxon>Paenibacillus</taxon>
    </lineage>
</organism>
<dbReference type="InterPro" id="IPR041525">
    <property type="entry name" value="N/Namide_PRibTrfase"/>
</dbReference>
<dbReference type="Proteomes" id="UP000838686">
    <property type="component" value="Unassembled WGS sequence"/>
</dbReference>
<comment type="catalytic activity">
    <reaction evidence="8">
        <text>beta-nicotinamide D-ribonucleotide + diphosphate = 5-phospho-alpha-D-ribose 1-diphosphate + nicotinamide + H(+)</text>
        <dbReference type="Rhea" id="RHEA:16149"/>
        <dbReference type="ChEBI" id="CHEBI:14649"/>
        <dbReference type="ChEBI" id="CHEBI:15378"/>
        <dbReference type="ChEBI" id="CHEBI:17154"/>
        <dbReference type="ChEBI" id="CHEBI:33019"/>
        <dbReference type="ChEBI" id="CHEBI:58017"/>
        <dbReference type="EC" id="2.4.2.12"/>
    </reaction>
    <physiologicalReaction direction="right-to-left" evidence="8">
        <dbReference type="Rhea" id="RHEA:16151"/>
    </physiologicalReaction>
</comment>
<evidence type="ECO:0000259" key="9">
    <source>
        <dbReference type="Pfam" id="PF04095"/>
    </source>
</evidence>
<evidence type="ECO:0000259" key="10">
    <source>
        <dbReference type="Pfam" id="PF18127"/>
    </source>
</evidence>
<evidence type="ECO:0000256" key="6">
    <source>
        <dbReference type="ARBA" id="ARBA00035024"/>
    </source>
</evidence>
<name>A0ABM9CD10_9BACL</name>
<evidence type="ECO:0000313" key="11">
    <source>
        <dbReference type="EMBL" id="CAH1210721.1"/>
    </source>
</evidence>
<protein>
    <recommendedName>
        <fullName evidence="7">Nicotinamide phosphoribosyltransferase</fullName>
        <ecNumber evidence="6">2.4.2.12</ecNumber>
    </recommendedName>
</protein>
<dbReference type="Pfam" id="PF04095">
    <property type="entry name" value="NAPRTase"/>
    <property type="match status" value="1"/>
</dbReference>
<feature type="domain" description="Nicotinate/nicotinamide phosphoribosyltransferase" evidence="9">
    <location>
        <begin position="186"/>
        <end position="472"/>
    </location>
</feature>
<evidence type="ECO:0000256" key="3">
    <source>
        <dbReference type="ARBA" id="ARBA00022676"/>
    </source>
</evidence>
<keyword evidence="12" id="KW-1185">Reference proteome</keyword>
<dbReference type="InterPro" id="IPR013785">
    <property type="entry name" value="Aldolase_TIM"/>
</dbReference>
<evidence type="ECO:0000256" key="8">
    <source>
        <dbReference type="ARBA" id="ARBA00047835"/>
    </source>
</evidence>
<feature type="domain" description="Nicotinamide phosphoribosyltransferase N-terminal" evidence="10">
    <location>
        <begin position="12"/>
        <end position="64"/>
    </location>
</feature>
<keyword evidence="3" id="KW-0328">Glycosyltransferase</keyword>
<dbReference type="PIRSF" id="PIRSF005943">
    <property type="entry name" value="NMPRT"/>
    <property type="match status" value="1"/>
</dbReference>
<gene>
    <name evidence="11" type="ORF">PAECIP111893_03255</name>
</gene>
<dbReference type="PANTHER" id="PTHR43816:SF1">
    <property type="entry name" value="NICOTINAMIDE PHOSPHORIBOSYLTRANSFERASE"/>
    <property type="match status" value="1"/>
</dbReference>
<keyword evidence="2" id="KW-0662">Pyridine nucleotide biosynthesis</keyword>
<evidence type="ECO:0000256" key="4">
    <source>
        <dbReference type="ARBA" id="ARBA00022679"/>
    </source>
</evidence>
<dbReference type="InterPro" id="IPR036068">
    <property type="entry name" value="Nicotinate_pribotase-like_C"/>
</dbReference>
<dbReference type="Gene3D" id="3.20.20.70">
    <property type="entry name" value="Aldolase class I"/>
    <property type="match status" value="1"/>
</dbReference>
<evidence type="ECO:0000256" key="5">
    <source>
        <dbReference type="ARBA" id="ARBA00035007"/>
    </source>
</evidence>
<dbReference type="NCBIfam" id="NF006629">
    <property type="entry name" value="PRK09198.1"/>
    <property type="match status" value="1"/>
</dbReference>
<dbReference type="InterPro" id="IPR016471">
    <property type="entry name" value="Nicotinamide_PRibTrfase"/>
</dbReference>
<evidence type="ECO:0000313" key="12">
    <source>
        <dbReference type="Proteomes" id="UP000838686"/>
    </source>
</evidence>
<reference evidence="11" key="1">
    <citation type="submission" date="2022-01" db="EMBL/GenBank/DDBJ databases">
        <authorList>
            <person name="Criscuolo A."/>
        </authorList>
    </citation>
    <scope>NUCLEOTIDE SEQUENCE</scope>
    <source>
        <strain evidence="11">CIP111893</strain>
    </source>
</reference>
<dbReference type="CDD" id="cd01569">
    <property type="entry name" value="PBEF_like"/>
    <property type="match status" value="1"/>
</dbReference>
<evidence type="ECO:0000256" key="7">
    <source>
        <dbReference type="ARBA" id="ARBA00035036"/>
    </source>
</evidence>
<dbReference type="InterPro" id="IPR041529">
    <property type="entry name" value="DUF5598"/>
</dbReference>
<sequence>MTTRNFVYPATLLCDFYKVSHKNQYPKGTETVYSTWTARTSRLENMNEVVAFGFQAFIKEYLIDYFNEHFFSRTREEVAAEYRRVLQYALGVQSPDASHIEELHDLGYMPIRIKAIREGTLVPVKVPMLTIENTRPEFFWLTNYLETLMSCQLWMPATSATLAFEYRKILEQYGRETNGDTSGVPFQGHDFSMRGMSSLEAAKSSGGGHLLSFTGTDTIPAILYLEDYYGANMEKELVGTSIPATEHSVMCAHGKDEMASYKYLINEVYPSGFVSIVSDTWDLWSVLNVVIRGLKEDILARDGRVVIRPDSGDPVRIICGDPESDNESARKGVIEILWEIFGGTMTEKGYKQLDSHIGAIYGDAITLSRCREICEKLAAKGFASTNMVYGIGSYTYQYNTRDTFGFALKSTFTIVNGEERKIYKDPVTDSGNFKKSQTGLVLVTEENGRIDYIDNLSVAEYQSKEAADLLEIVFEDGKLLRDQTLAEIRANVLGNL</sequence>
<comment type="similarity">
    <text evidence="1">Belongs to the NAPRTase family.</text>
</comment>
<dbReference type="RefSeq" id="WP_236343603.1">
    <property type="nucleotide sequence ID" value="NZ_CAKMMF010000018.1"/>
</dbReference>
<comment type="caution">
    <text evidence="11">The sequence shown here is derived from an EMBL/GenBank/DDBJ whole genome shotgun (WGS) entry which is preliminary data.</text>
</comment>
<dbReference type="EC" id="2.4.2.12" evidence="6"/>
<keyword evidence="4" id="KW-0808">Transferase</keyword>
<dbReference type="EMBL" id="CAKMMF010000018">
    <property type="protein sequence ID" value="CAH1210721.1"/>
    <property type="molecule type" value="Genomic_DNA"/>
</dbReference>
<dbReference type="Pfam" id="PF18127">
    <property type="entry name" value="NAMPT_N"/>
    <property type="match status" value="1"/>
</dbReference>
<accession>A0ABM9CD10</accession>
<comment type="pathway">
    <text evidence="5">Cofactor biosynthesis; NAD(+) biosynthesis; nicotinamide D-ribonucleotide from 5-phospho-alpha-D-ribose 1-diphosphate and nicotinamide: step 1/1.</text>
</comment>
<evidence type="ECO:0000256" key="1">
    <source>
        <dbReference type="ARBA" id="ARBA00010897"/>
    </source>
</evidence>
<dbReference type="PANTHER" id="PTHR43816">
    <property type="entry name" value="NICOTINAMIDE PHOSPHORIBOSYLTRANSFERASE"/>
    <property type="match status" value="1"/>
</dbReference>
<dbReference type="SUPFAM" id="SSF51690">
    <property type="entry name" value="Nicotinate/Quinolinate PRTase C-terminal domain-like"/>
    <property type="match status" value="1"/>
</dbReference>